<evidence type="ECO:0000256" key="1">
    <source>
        <dbReference type="ARBA" id="ARBA00004141"/>
    </source>
</evidence>
<feature type="transmembrane region" description="Helical" evidence="6">
    <location>
        <begin position="112"/>
        <end position="134"/>
    </location>
</feature>
<evidence type="ECO:0000256" key="5">
    <source>
        <dbReference type="ARBA" id="ARBA00023136"/>
    </source>
</evidence>
<dbReference type="InterPro" id="IPR011992">
    <property type="entry name" value="EF-hand-dom_pair"/>
</dbReference>
<gene>
    <name evidence="8" type="ORF">CCMP2556_LOCUS6394</name>
</gene>
<evidence type="ECO:0000259" key="7">
    <source>
        <dbReference type="PROSITE" id="PS50222"/>
    </source>
</evidence>
<evidence type="ECO:0000256" key="4">
    <source>
        <dbReference type="ARBA" id="ARBA00022989"/>
    </source>
</evidence>
<feature type="domain" description="EF-hand" evidence="7">
    <location>
        <begin position="203"/>
        <end position="238"/>
    </location>
</feature>
<reference evidence="8 9" key="1">
    <citation type="submission" date="2024-02" db="EMBL/GenBank/DDBJ databases">
        <authorList>
            <person name="Chen Y."/>
            <person name="Shah S."/>
            <person name="Dougan E. K."/>
            <person name="Thang M."/>
            <person name="Chan C."/>
        </authorList>
    </citation>
    <scope>NUCLEOTIDE SEQUENCE [LARGE SCALE GENOMIC DNA]</scope>
</reference>
<keyword evidence="3" id="KW-0106">Calcium</keyword>
<dbReference type="SMART" id="SM00054">
    <property type="entry name" value="EFh"/>
    <property type="match status" value="2"/>
</dbReference>
<organism evidence="8 9">
    <name type="scientific">Durusdinium trenchii</name>
    <dbReference type="NCBI Taxonomy" id="1381693"/>
    <lineage>
        <taxon>Eukaryota</taxon>
        <taxon>Sar</taxon>
        <taxon>Alveolata</taxon>
        <taxon>Dinophyceae</taxon>
        <taxon>Suessiales</taxon>
        <taxon>Symbiodiniaceae</taxon>
        <taxon>Durusdinium</taxon>
    </lineage>
</organism>
<dbReference type="EMBL" id="CAXAMN010002780">
    <property type="protein sequence ID" value="CAK9001291.1"/>
    <property type="molecule type" value="Genomic_DNA"/>
</dbReference>
<evidence type="ECO:0000256" key="6">
    <source>
        <dbReference type="SAM" id="Phobius"/>
    </source>
</evidence>
<dbReference type="Pfam" id="PF00520">
    <property type="entry name" value="Ion_trans"/>
    <property type="match status" value="1"/>
</dbReference>
<keyword evidence="9" id="KW-1185">Reference proteome</keyword>
<sequence length="275" mass="31711">MVRLVRVLRLLRVVRFCSELRIMVNGIAGSMKTLFWAMLLLGILMFIFGVTFMQLAYNHLRNTGIDIESSGLVTYYGTIGRSMLTLFMAISGGVDWRDAVAPLSAMSWIIDYFMGIYVFFTVFCFINVVTGIFVDNAKELGEQETLHQRAGQYLRRQRWVKEVVNLFAKMDVSSEGDLSYEEFMAEIKDERVQDCFRHLGINVENHTADELFELFDFDDDGKIDPFSFDQAIRQFHGTARSIDVYKIRRDTQKIGKQLHYLACALGCDAHRELLE</sequence>
<evidence type="ECO:0000313" key="8">
    <source>
        <dbReference type="EMBL" id="CAK9001291.1"/>
    </source>
</evidence>
<dbReference type="InterPro" id="IPR005821">
    <property type="entry name" value="Ion_trans_dom"/>
</dbReference>
<comment type="subcellular location">
    <subcellularLocation>
        <location evidence="1">Membrane</location>
        <topology evidence="1">Multi-pass membrane protein</topology>
    </subcellularLocation>
</comment>
<keyword evidence="5 6" id="KW-0472">Membrane</keyword>
<evidence type="ECO:0000256" key="3">
    <source>
        <dbReference type="ARBA" id="ARBA00022837"/>
    </source>
</evidence>
<feature type="transmembrane region" description="Helical" evidence="6">
    <location>
        <begin position="34"/>
        <end position="60"/>
    </location>
</feature>
<dbReference type="SUPFAM" id="SSF47473">
    <property type="entry name" value="EF-hand"/>
    <property type="match status" value="1"/>
</dbReference>
<evidence type="ECO:0000313" key="9">
    <source>
        <dbReference type="Proteomes" id="UP001642484"/>
    </source>
</evidence>
<feature type="transmembrane region" description="Helical" evidence="6">
    <location>
        <begin position="72"/>
        <end position="92"/>
    </location>
</feature>
<protein>
    <recommendedName>
        <fullName evidence="7">EF-hand domain-containing protein</fullName>
    </recommendedName>
</protein>
<dbReference type="Gene3D" id="1.10.287.70">
    <property type="match status" value="1"/>
</dbReference>
<proteinExistence type="predicted"/>
<keyword evidence="4 6" id="KW-1133">Transmembrane helix</keyword>
<dbReference type="PROSITE" id="PS50222">
    <property type="entry name" value="EF_HAND_2"/>
    <property type="match status" value="1"/>
</dbReference>
<keyword evidence="2 6" id="KW-0812">Transmembrane</keyword>
<dbReference type="InterPro" id="IPR018247">
    <property type="entry name" value="EF_Hand_1_Ca_BS"/>
</dbReference>
<dbReference type="SUPFAM" id="SSF81324">
    <property type="entry name" value="Voltage-gated potassium channels"/>
    <property type="match status" value="1"/>
</dbReference>
<dbReference type="Gene3D" id="1.10.238.10">
    <property type="entry name" value="EF-hand"/>
    <property type="match status" value="1"/>
</dbReference>
<dbReference type="Proteomes" id="UP001642484">
    <property type="component" value="Unassembled WGS sequence"/>
</dbReference>
<comment type="caution">
    <text evidence="8">The sequence shown here is derived from an EMBL/GenBank/DDBJ whole genome shotgun (WGS) entry which is preliminary data.</text>
</comment>
<name>A0ABP0IFC8_9DINO</name>
<dbReference type="InterPro" id="IPR002048">
    <property type="entry name" value="EF_hand_dom"/>
</dbReference>
<evidence type="ECO:0000256" key="2">
    <source>
        <dbReference type="ARBA" id="ARBA00022692"/>
    </source>
</evidence>
<accession>A0ABP0IFC8</accession>
<dbReference type="PROSITE" id="PS00018">
    <property type="entry name" value="EF_HAND_1"/>
    <property type="match status" value="1"/>
</dbReference>